<dbReference type="EMBL" id="CP104003">
    <property type="protein sequence ID" value="UWM52833.1"/>
    <property type="molecule type" value="Genomic_DNA"/>
</dbReference>
<dbReference type="KEGG" id="ssai:N0B31_11800"/>
<organism evidence="2 3">
    <name type="scientific">Salinirubellus salinus</name>
    <dbReference type="NCBI Taxonomy" id="1364945"/>
    <lineage>
        <taxon>Archaea</taxon>
        <taxon>Methanobacteriati</taxon>
        <taxon>Methanobacteriota</taxon>
        <taxon>Stenosarchaea group</taxon>
        <taxon>Halobacteria</taxon>
        <taxon>Halobacteriales</taxon>
        <taxon>Natronomonadaceae</taxon>
        <taxon>Salinirubellus</taxon>
    </lineage>
</organism>
<proteinExistence type="predicted"/>
<evidence type="ECO:0000313" key="3">
    <source>
        <dbReference type="Proteomes" id="UP001057580"/>
    </source>
</evidence>
<dbReference type="Proteomes" id="UP001057580">
    <property type="component" value="Chromosome"/>
</dbReference>
<feature type="transmembrane region" description="Helical" evidence="1">
    <location>
        <begin position="88"/>
        <end position="108"/>
    </location>
</feature>
<sequence>MSEVDERVAAGETVEARHEGRETWLRTDRRLLRETATGVETVGLDAVVGVRRTSGDRDTRYLVAGLAALTLAVVVPTVAAAVSVSFFAVAPVAALLALACPLALLLWYQSSTVFLELRLDDPAREPWRLPDTEAAAAFLAPFESD</sequence>
<name>A0A9E7U920_9EURY</name>
<keyword evidence="1" id="KW-0472">Membrane</keyword>
<protein>
    <submittedName>
        <fullName evidence="2">Uncharacterized protein</fullName>
    </submittedName>
</protein>
<dbReference type="RefSeq" id="WP_260591828.1">
    <property type="nucleotide sequence ID" value="NZ_CP104003.1"/>
</dbReference>
<feature type="transmembrane region" description="Helical" evidence="1">
    <location>
        <begin position="61"/>
        <end position="82"/>
    </location>
</feature>
<gene>
    <name evidence="2" type="ORF">N0B31_11800</name>
</gene>
<reference evidence="2" key="1">
    <citation type="submission" date="2022-09" db="EMBL/GenBank/DDBJ databases">
        <title>Diverse halophilic archaea isolated from saline environments.</title>
        <authorList>
            <person name="Cui H.-L."/>
        </authorList>
    </citation>
    <scope>NUCLEOTIDE SEQUENCE</scope>
    <source>
        <strain evidence="2">ZS-35-S2</strain>
    </source>
</reference>
<dbReference type="AlphaFoldDB" id="A0A9E7U920"/>
<dbReference type="GeneID" id="74943116"/>
<evidence type="ECO:0000313" key="2">
    <source>
        <dbReference type="EMBL" id="UWM52833.1"/>
    </source>
</evidence>
<accession>A0A9E7U920</accession>
<evidence type="ECO:0000256" key="1">
    <source>
        <dbReference type="SAM" id="Phobius"/>
    </source>
</evidence>
<keyword evidence="1" id="KW-1133">Transmembrane helix</keyword>
<keyword evidence="1" id="KW-0812">Transmembrane</keyword>
<keyword evidence="3" id="KW-1185">Reference proteome</keyword>